<feature type="binding site" evidence="9">
    <location>
        <begin position="194"/>
        <end position="195"/>
    </location>
    <ligand>
        <name>S-adenosyl-L-methionine</name>
        <dbReference type="ChEBI" id="CHEBI:59789"/>
    </ligand>
</feature>
<dbReference type="Proteomes" id="UP000193986">
    <property type="component" value="Unassembled WGS sequence"/>
</dbReference>
<dbReference type="GO" id="GO:0032259">
    <property type="term" value="P:methylation"/>
    <property type="evidence" value="ECO:0007669"/>
    <property type="project" value="UniProtKB-KW"/>
</dbReference>
<comment type="catalytic activity">
    <reaction evidence="1 8">
        <text>[phosphatase 2A protein]-C-terminal L-leucine + S-adenosyl-L-methionine = [phosphatase 2A protein]-C-terminal L-leucine methyl ester + S-adenosyl-L-homocysteine</text>
        <dbReference type="Rhea" id="RHEA:48544"/>
        <dbReference type="Rhea" id="RHEA-COMP:12134"/>
        <dbReference type="Rhea" id="RHEA-COMP:12135"/>
        <dbReference type="ChEBI" id="CHEBI:57856"/>
        <dbReference type="ChEBI" id="CHEBI:59789"/>
        <dbReference type="ChEBI" id="CHEBI:90516"/>
        <dbReference type="ChEBI" id="CHEBI:90517"/>
        <dbReference type="EC" id="2.1.1.233"/>
    </reaction>
</comment>
<feature type="binding site" evidence="9">
    <location>
        <position position="220"/>
    </location>
    <ligand>
        <name>S-adenosyl-L-methionine</name>
        <dbReference type="ChEBI" id="CHEBI:59789"/>
    </ligand>
</feature>
<dbReference type="OrthoDB" id="203237at2759"/>
<evidence type="ECO:0000256" key="10">
    <source>
        <dbReference type="SAM" id="MobiDB-lite"/>
    </source>
</evidence>
<dbReference type="PIRSF" id="PIRSF016305">
    <property type="entry name" value="LCM_mtfrase"/>
    <property type="match status" value="1"/>
</dbReference>
<evidence type="ECO:0000256" key="8">
    <source>
        <dbReference type="PIRNR" id="PIRNR016305"/>
    </source>
</evidence>
<dbReference type="PANTHER" id="PTHR13600:SF21">
    <property type="entry name" value="LEUCINE CARBOXYL METHYLTRANSFERASE 1"/>
    <property type="match status" value="1"/>
</dbReference>
<keyword evidence="5 8" id="KW-0489">Methyltransferase</keyword>
<dbReference type="InterPro" id="IPR016651">
    <property type="entry name" value="LCMT1"/>
</dbReference>
<evidence type="ECO:0000256" key="9">
    <source>
        <dbReference type="PIRSR" id="PIRSR016305-1"/>
    </source>
</evidence>
<comment type="similarity">
    <text evidence="2 8">Belongs to the methyltransferase superfamily. LCMT family.</text>
</comment>
<evidence type="ECO:0000256" key="11">
    <source>
        <dbReference type="SAM" id="SignalP"/>
    </source>
</evidence>
<feature type="compositionally biased region" description="Low complexity" evidence="10">
    <location>
        <begin position="130"/>
        <end position="152"/>
    </location>
</feature>
<evidence type="ECO:0000256" key="4">
    <source>
        <dbReference type="ARBA" id="ARBA00017497"/>
    </source>
</evidence>
<keyword evidence="13" id="KW-1185">Reference proteome</keyword>
<comment type="function">
    <text evidence="8">Methylates the carboxyl group of the C-terminal leucine residue of protein phosphatase 2A catalytic subunits to form alpha-leucine ester residues.</text>
</comment>
<dbReference type="SUPFAM" id="SSF53335">
    <property type="entry name" value="S-adenosyl-L-methionine-dependent methyltransferases"/>
    <property type="match status" value="1"/>
</dbReference>
<dbReference type="InterPro" id="IPR029063">
    <property type="entry name" value="SAM-dependent_MTases_sf"/>
</dbReference>
<feature type="signal peptide" evidence="11">
    <location>
        <begin position="1"/>
        <end position="19"/>
    </location>
</feature>
<evidence type="ECO:0000256" key="7">
    <source>
        <dbReference type="ARBA" id="ARBA00022691"/>
    </source>
</evidence>
<dbReference type="FunCoup" id="A0A1Y2B594">
    <property type="interactions" value="296"/>
</dbReference>
<evidence type="ECO:0000256" key="5">
    <source>
        <dbReference type="ARBA" id="ARBA00022603"/>
    </source>
</evidence>
<evidence type="ECO:0000256" key="6">
    <source>
        <dbReference type="ARBA" id="ARBA00022679"/>
    </source>
</evidence>
<dbReference type="STRING" id="71784.A0A1Y2B594"/>
<evidence type="ECO:0000256" key="1">
    <source>
        <dbReference type="ARBA" id="ARBA00000724"/>
    </source>
</evidence>
<dbReference type="InParanoid" id="A0A1Y2B594"/>
<proteinExistence type="inferred from homology"/>
<feature type="binding site" evidence="9">
    <location>
        <position position="87"/>
    </location>
    <ligand>
        <name>S-adenosyl-L-methionine</name>
        <dbReference type="ChEBI" id="CHEBI:59789"/>
    </ligand>
</feature>
<evidence type="ECO:0000313" key="12">
    <source>
        <dbReference type="EMBL" id="ORY29999.1"/>
    </source>
</evidence>
<dbReference type="Pfam" id="PF04072">
    <property type="entry name" value="LCM"/>
    <property type="match status" value="1"/>
</dbReference>
<evidence type="ECO:0000256" key="2">
    <source>
        <dbReference type="ARBA" id="ARBA00010703"/>
    </source>
</evidence>
<accession>A0A1Y2B594</accession>
<evidence type="ECO:0000256" key="3">
    <source>
        <dbReference type="ARBA" id="ARBA00012834"/>
    </source>
</evidence>
<dbReference type="AlphaFoldDB" id="A0A1Y2B594"/>
<reference evidence="12 13" key="1">
    <citation type="submission" date="2016-07" db="EMBL/GenBank/DDBJ databases">
        <title>Pervasive Adenine N6-methylation of Active Genes in Fungi.</title>
        <authorList>
            <consortium name="DOE Joint Genome Institute"/>
            <person name="Mondo S.J."/>
            <person name="Dannebaum R.O."/>
            <person name="Kuo R.C."/>
            <person name="Labutti K."/>
            <person name="Haridas S."/>
            <person name="Kuo A."/>
            <person name="Salamov A."/>
            <person name="Ahrendt S.R."/>
            <person name="Lipzen A."/>
            <person name="Sullivan W."/>
            <person name="Andreopoulos W.B."/>
            <person name="Clum A."/>
            <person name="Lindquist E."/>
            <person name="Daum C."/>
            <person name="Ramamoorthy G.K."/>
            <person name="Gryganskyi A."/>
            <person name="Culley D."/>
            <person name="Magnuson J.K."/>
            <person name="James T.Y."/>
            <person name="O'Malley M.A."/>
            <person name="Stajich J.E."/>
            <person name="Spatafora J.W."/>
            <person name="Visel A."/>
            <person name="Grigoriev I.V."/>
        </authorList>
    </citation>
    <scope>NUCLEOTIDE SEQUENCE [LARGE SCALE GENOMIC DNA]</scope>
    <source>
        <strain evidence="12 13">68-887.2</strain>
    </source>
</reference>
<keyword evidence="6 8" id="KW-0808">Transferase</keyword>
<sequence length="358" mass="39349">MTTILYLLLLLPYWIYSSAATAGYLADPFASILYKPSLGGQGHGSRRKPPLINVGTHHRTWAVDRVVQLFLDTCLQIGQGGQVVSLGAGSDTRFWRIMENGGDGLDRYIEVDFPHVTALKAQRIARSPRLSSLLNRPTTLPTPSSSSSSPSPSFCPPPPVPSSSPSSNSKSYTISHGGAALRSCSSLYTLLPLDLRTSTSTIRELLPHLDSTRPTLFLAECVFCYMPPEDSREIVRWFGTTFTRCVGVVYEMIGLKDVFGDVMRRNLKMRGLSLPGAVFDDAQSQANRFLDPALGEGVFAKAGGKTLWEIREGVIPPEELQRISKLEILDEIEELRLVLSHYCVAWGAKGEGLFDVML</sequence>
<gene>
    <name evidence="12" type="ORF">BCR39DRAFT_530540</name>
</gene>
<dbReference type="InterPro" id="IPR007213">
    <property type="entry name" value="Ppm1/Ppm2/Tcmp"/>
</dbReference>
<dbReference type="GO" id="GO:0018423">
    <property type="term" value="F:protein C-terminal leucine carboxyl O-methyltransferase activity"/>
    <property type="evidence" value="ECO:0007669"/>
    <property type="project" value="UniProtKB-EC"/>
</dbReference>
<protein>
    <recommendedName>
        <fullName evidence="4 8">Leucine carboxyl methyltransferase 1</fullName>
        <ecNumber evidence="3 8">2.1.1.233</ecNumber>
    </recommendedName>
</protein>
<keyword evidence="11" id="KW-0732">Signal</keyword>
<dbReference type="PANTHER" id="PTHR13600">
    <property type="entry name" value="LEUCINE CARBOXYL METHYLTRANSFERASE"/>
    <property type="match status" value="1"/>
</dbReference>
<feature type="compositionally biased region" description="Pro residues" evidence="10">
    <location>
        <begin position="153"/>
        <end position="162"/>
    </location>
</feature>
<dbReference type="Gene3D" id="3.40.50.150">
    <property type="entry name" value="Vaccinia Virus protein VP39"/>
    <property type="match status" value="1"/>
</dbReference>
<name>A0A1Y2B594_9TREE</name>
<dbReference type="EMBL" id="MCFC01000022">
    <property type="protein sequence ID" value="ORY29999.1"/>
    <property type="molecule type" value="Genomic_DNA"/>
</dbReference>
<organism evidence="12 13">
    <name type="scientific">Naematelia encephala</name>
    <dbReference type="NCBI Taxonomy" id="71784"/>
    <lineage>
        <taxon>Eukaryota</taxon>
        <taxon>Fungi</taxon>
        <taxon>Dikarya</taxon>
        <taxon>Basidiomycota</taxon>
        <taxon>Agaricomycotina</taxon>
        <taxon>Tremellomycetes</taxon>
        <taxon>Tremellales</taxon>
        <taxon>Naemateliaceae</taxon>
        <taxon>Naematelia</taxon>
    </lineage>
</organism>
<comment type="caution">
    <text evidence="12">The sequence shown here is derived from an EMBL/GenBank/DDBJ whole genome shotgun (WGS) entry which is preliminary data.</text>
</comment>
<feature type="region of interest" description="Disordered" evidence="10">
    <location>
        <begin position="130"/>
        <end position="171"/>
    </location>
</feature>
<feature type="binding site" evidence="9">
    <location>
        <position position="59"/>
    </location>
    <ligand>
        <name>S-adenosyl-L-methionine</name>
        <dbReference type="ChEBI" id="CHEBI:59789"/>
    </ligand>
</feature>
<feature type="chain" id="PRO_5012621199" description="Leucine carboxyl methyltransferase 1" evidence="11">
    <location>
        <begin position="20"/>
        <end position="358"/>
    </location>
</feature>
<keyword evidence="7 8" id="KW-0949">S-adenosyl-L-methionine</keyword>
<evidence type="ECO:0000313" key="13">
    <source>
        <dbReference type="Proteomes" id="UP000193986"/>
    </source>
</evidence>
<dbReference type="EC" id="2.1.1.233" evidence="3 8"/>